<name>A0ABS9M5N5_9FIRM</name>
<feature type="region of interest" description="Disordered" evidence="1">
    <location>
        <begin position="618"/>
        <end position="640"/>
    </location>
</feature>
<dbReference type="CDD" id="cd07341">
    <property type="entry name" value="M56_BlaR1_MecR1_like"/>
    <property type="match status" value="1"/>
</dbReference>
<dbReference type="EMBL" id="JAKNJB010000002">
    <property type="protein sequence ID" value="MCG4525689.1"/>
    <property type="molecule type" value="Genomic_DNA"/>
</dbReference>
<dbReference type="InterPro" id="IPR052173">
    <property type="entry name" value="Beta-lactam_resp_regulator"/>
</dbReference>
<comment type="caution">
    <text evidence="4">The sequence shown here is derived from an EMBL/GenBank/DDBJ whole genome shotgun (WGS) entry which is preliminary data.</text>
</comment>
<keyword evidence="2" id="KW-0812">Transmembrane</keyword>
<accession>A0ABS9M5N5</accession>
<keyword evidence="2" id="KW-1133">Transmembrane helix</keyword>
<dbReference type="InterPro" id="IPR008756">
    <property type="entry name" value="Peptidase_M56"/>
</dbReference>
<evidence type="ECO:0000313" key="4">
    <source>
        <dbReference type="EMBL" id="MCG4525689.1"/>
    </source>
</evidence>
<feature type="transmembrane region" description="Helical" evidence="2">
    <location>
        <begin position="6"/>
        <end position="28"/>
    </location>
</feature>
<dbReference type="PANTHER" id="PTHR34978:SF3">
    <property type="entry name" value="SLR0241 PROTEIN"/>
    <property type="match status" value="1"/>
</dbReference>
<feature type="transmembrane region" description="Helical" evidence="2">
    <location>
        <begin position="102"/>
        <end position="123"/>
    </location>
</feature>
<evidence type="ECO:0000259" key="3">
    <source>
        <dbReference type="Pfam" id="PF05569"/>
    </source>
</evidence>
<evidence type="ECO:0000256" key="1">
    <source>
        <dbReference type="SAM" id="MobiDB-lite"/>
    </source>
</evidence>
<dbReference type="Proteomes" id="UP001200313">
    <property type="component" value="Unassembled WGS sequence"/>
</dbReference>
<keyword evidence="5" id="KW-1185">Reference proteome</keyword>
<feature type="domain" description="Peptidase M56" evidence="3">
    <location>
        <begin position="7"/>
        <end position="283"/>
    </location>
</feature>
<feature type="transmembrane region" description="Helical" evidence="2">
    <location>
        <begin position="289"/>
        <end position="310"/>
    </location>
</feature>
<dbReference type="RefSeq" id="WP_238072786.1">
    <property type="nucleotide sequence ID" value="NZ_JAKNJB010000002.1"/>
</dbReference>
<reference evidence="4 5" key="1">
    <citation type="submission" date="2022-01" db="EMBL/GenBank/DDBJ databases">
        <title>Collection of gut derived symbiotic bacterial strains cultured from healthy donors.</title>
        <authorList>
            <person name="Lin H."/>
            <person name="Kohout C."/>
            <person name="Waligurski E."/>
            <person name="Pamer E.G."/>
        </authorList>
    </citation>
    <scope>NUCLEOTIDE SEQUENCE [LARGE SCALE GENOMIC DNA]</scope>
    <source>
        <strain evidence="4 5">DFI.3.7</strain>
    </source>
</reference>
<feature type="transmembrane region" description="Helical" evidence="2">
    <location>
        <begin position="40"/>
        <end position="60"/>
    </location>
</feature>
<proteinExistence type="predicted"/>
<organism evidence="4 5">
    <name type="scientific">Intestinimonas massiliensis</name>
    <name type="common">ex Afouda et al. 2020</name>
    <dbReference type="NCBI Taxonomy" id="1673721"/>
    <lineage>
        <taxon>Bacteria</taxon>
        <taxon>Bacillati</taxon>
        <taxon>Bacillota</taxon>
        <taxon>Clostridia</taxon>
        <taxon>Eubacteriales</taxon>
        <taxon>Intestinimonas</taxon>
    </lineage>
</organism>
<evidence type="ECO:0000313" key="5">
    <source>
        <dbReference type="Proteomes" id="UP001200313"/>
    </source>
</evidence>
<dbReference type="PANTHER" id="PTHR34978">
    <property type="entry name" value="POSSIBLE SENSOR-TRANSDUCER PROTEIN BLAR"/>
    <property type="match status" value="1"/>
</dbReference>
<keyword evidence="2" id="KW-0472">Membrane</keyword>
<gene>
    <name evidence="4" type="ORF">L0P79_01170</name>
</gene>
<protein>
    <submittedName>
        <fullName evidence="4">M56 family metallopeptidase</fullName>
    </submittedName>
</protein>
<feature type="compositionally biased region" description="Gly residues" evidence="1">
    <location>
        <begin position="624"/>
        <end position="633"/>
    </location>
</feature>
<evidence type="ECO:0000256" key="2">
    <source>
        <dbReference type="SAM" id="Phobius"/>
    </source>
</evidence>
<sequence length="672" mass="73189">MTDFWSFLLQTLTASGAAAALLLIKALFRDKLSPRWQCGVWALLGLTLLLPAGRGGRYVLFNWPLLVETAKTAFTGDYDLIRVTAPIPLPGRLGGPQGVFDALYLLYMAGVVALLAWYALTYLRLRLALRRGTPADDAQLRRVAERYNLPVCRAVEVEGLSSAFVCGFFAPVLALPAGQETDEKVLLHELLHRTYGDVGWGLLVCLFRCVHWCNPLLWYAFDQVQNDLEALCDQRVLERLEGEDRRDYGRILLSMADEKYARAPGTSSMANGGQNIKRRIASIARFKRYPAGMALASVCVAVILALPLALGTTQTLAKADGLGHSDQEAFLTAMASARLTRCTTPAGALDAYGKAVLDYNGIYRALCAPLEQHPALAAEMEAAASGPDHWVHERWESGLPGYPNAQAGYYIYNLTPAGKGAYTALMVFPLQRVYGVEYAYSEESNWLWTAVQTVRVWASEAGWVVEPAEDFRQVKCQSIGRGHEDGLTWGDEALPPAVVYTAETELYRLELRYQTVHMVDNATKTEDSMSWFSGPAFFFDTKPKPRAVFREARQGDSFTGTFLGSEEELGSIHTVRWSAAPMDAAGHHPDLGYAALGNSGGSSSSGAFWGCKQPGGLEEPWDGSLGGGGGSGLDGDPNEAPVYPAAYRLELSINGETETLTLTLTPREGGAA</sequence>
<dbReference type="Pfam" id="PF05569">
    <property type="entry name" value="Peptidase_M56"/>
    <property type="match status" value="1"/>
</dbReference>